<sequence length="104" mass="11792">MKAVLILLILPLFLIGCASPNPEEETPRRSSPTGALLRGELQADEYLGAVTEANKQARADEQFELDKEPTRAFNTKTQKIEYVPEGTSQKWSEKNQRWEFTPID</sequence>
<evidence type="ECO:0000313" key="3">
    <source>
        <dbReference type="Proteomes" id="UP000478417"/>
    </source>
</evidence>
<dbReference type="Proteomes" id="UP000478417">
    <property type="component" value="Unassembled WGS sequence"/>
</dbReference>
<dbReference type="EMBL" id="JAAGNX010000002">
    <property type="protein sequence ID" value="NDV62762.1"/>
    <property type="molecule type" value="Genomic_DNA"/>
</dbReference>
<gene>
    <name evidence="2" type="ORF">G0Q06_09895</name>
</gene>
<proteinExistence type="predicted"/>
<organism evidence="2 3">
    <name type="scientific">Oceanipulchritudo coccoides</name>
    <dbReference type="NCBI Taxonomy" id="2706888"/>
    <lineage>
        <taxon>Bacteria</taxon>
        <taxon>Pseudomonadati</taxon>
        <taxon>Verrucomicrobiota</taxon>
        <taxon>Opitutia</taxon>
        <taxon>Puniceicoccales</taxon>
        <taxon>Oceanipulchritudinaceae</taxon>
        <taxon>Oceanipulchritudo</taxon>
    </lineage>
</organism>
<accession>A0A6B2M374</accession>
<dbReference type="RefSeq" id="WP_163965211.1">
    <property type="nucleotide sequence ID" value="NZ_JAAGNX010000002.1"/>
</dbReference>
<comment type="caution">
    <text evidence="2">The sequence shown here is derived from an EMBL/GenBank/DDBJ whole genome shotgun (WGS) entry which is preliminary data.</text>
</comment>
<dbReference type="AlphaFoldDB" id="A0A6B2M374"/>
<keyword evidence="1" id="KW-0732">Signal</keyword>
<evidence type="ECO:0000313" key="2">
    <source>
        <dbReference type="EMBL" id="NDV62762.1"/>
    </source>
</evidence>
<dbReference type="PROSITE" id="PS51257">
    <property type="entry name" value="PROKAR_LIPOPROTEIN"/>
    <property type="match status" value="1"/>
</dbReference>
<evidence type="ECO:0008006" key="4">
    <source>
        <dbReference type="Google" id="ProtNLM"/>
    </source>
</evidence>
<reference evidence="2 3" key="1">
    <citation type="submission" date="2020-02" db="EMBL/GenBank/DDBJ databases">
        <title>Albibacoteraceae fam. nov., the first described family within the subdivision 4 Verrucomicrobia.</title>
        <authorList>
            <person name="Xi F."/>
        </authorList>
    </citation>
    <scope>NUCLEOTIDE SEQUENCE [LARGE SCALE GENOMIC DNA]</scope>
    <source>
        <strain evidence="2 3">CK1056</strain>
    </source>
</reference>
<evidence type="ECO:0000256" key="1">
    <source>
        <dbReference type="SAM" id="SignalP"/>
    </source>
</evidence>
<keyword evidence="3" id="KW-1185">Reference proteome</keyword>
<feature type="chain" id="PRO_5025461244" description="Lipoprotein" evidence="1">
    <location>
        <begin position="21"/>
        <end position="104"/>
    </location>
</feature>
<protein>
    <recommendedName>
        <fullName evidence="4">Lipoprotein</fullName>
    </recommendedName>
</protein>
<feature type="signal peptide" evidence="1">
    <location>
        <begin position="1"/>
        <end position="20"/>
    </location>
</feature>
<name>A0A6B2M374_9BACT</name>